<dbReference type="Proteomes" id="UP000572863">
    <property type="component" value="Unassembled WGS sequence"/>
</dbReference>
<evidence type="ECO:0000313" key="3">
    <source>
        <dbReference type="EMBL" id="NWD92906.1"/>
    </source>
</evidence>
<gene>
    <name evidence="3" type="ORF">HX871_00635</name>
</gene>
<keyword evidence="1" id="KW-0175">Coiled coil</keyword>
<reference evidence="3 4" key="1">
    <citation type="submission" date="2020-04" db="EMBL/GenBank/DDBJ databases">
        <title>Molecular characterization of pseudomonads from Agaricus bisporus reveal novel blotch 2 pathogens in Western Europe.</title>
        <authorList>
            <person name="Taparia T."/>
            <person name="Krijger M."/>
            <person name="Haynes E."/>
            <person name="Elpinstone J.G."/>
            <person name="Noble R."/>
            <person name="Van Der Wolf J."/>
        </authorList>
    </citation>
    <scope>NUCLEOTIDE SEQUENCE [LARGE SCALE GENOMIC DNA]</scope>
    <source>
        <strain evidence="3 4">P7774</strain>
    </source>
</reference>
<evidence type="ECO:0000313" key="4">
    <source>
        <dbReference type="Proteomes" id="UP000572863"/>
    </source>
</evidence>
<name>A0ABX2QM84_9PSED</name>
<evidence type="ECO:0000256" key="1">
    <source>
        <dbReference type="SAM" id="Coils"/>
    </source>
</evidence>
<keyword evidence="4" id="KW-1185">Reference proteome</keyword>
<sequence length="1498" mass="168013">MLLRQSLQELYPELDIDPDIAMVGTPAWDIVDDEIVVGPPRHQHLSDILAHQAVSGVPTLYIEGVHYLIQQRNTHPTTHLPVRISEIANLLNVLAPVMLTAFQEQQVAYWNASNGNDRPHWRALSDTLRSAWNVTEVEGWTWEECNMAFTLYRSPELARRQEYETHETRACLIDVDRVVGETVKHWGILSIAVLIGTVEEQSVILTYSMLNGYQKFTSLEQLGQSLTDYLKINAPEKIQWRLFEPSGHFFDHQACTLIAQQLAFIGQIDLLHARRTHPSESSLNIPPATQELAGGNQPALKPYLDALPDWLTQGSSTDLSLYARYLKDLSALHTLNAGKSYDDDIPNIQKYALNRLREEMLKEHSDAGNLRLEKVEIRVRSVIVWGSFTLPGKFEDTTFTLAELALQNLISLPIGEKNIRLHNGNTLPAWLTVPYVETLIRRVDIGKNYPILAKSKLLDDVLESNRRKALFSSHLRIQLPLLALQYKMSEKAGLDELGYRYVVGVLAPEAADRKIDGLTIVLRPLAFVPKNRGNGSPDVVTNMFVIGPEDLGAGPCLLYRPMAEQQLVQYASPADLLYAVRQSPHLRDSVLAWLPDSVRSDYARYAFPGELPSPWAAVELLVDPVKLLMMSGPMDLGTDVLNGDLPGELFKANANALITLAERQSVSNSEARWASIKQAGWLVFNAALPFLGRTVNTAAWIWQILDQLQDVADAQQQGDKPAEWSALTALLLNLGMALTLHIASRSAPPGMRLTDEEQELKKLTEAPEVKTPAAVKQVADLVTPSLPGDHPHALHTLGALNRDTNSLRRLLDSFETTNPDVPDPAVTRVGARRYLYPRLDKWYAPVGERWFEVTVDENDHVQITDPKQPTRKGPFLISNLRGNWFVDTRLRLRGGGSRSRVRAARAVAELEAAKLRKQITDFEQQKKAAQERLQTTQRAMSEAPSTSTQTAREAYLRLLDSQRAGYETALQNLKELNVFDPTPDFQPKSIGYIKAQLGLSQAGLFEVMKVFSPKLRTTLDNIDRQAENPQVRHIAAAREMTEMLREMIRRLDYFQTRFDELRELSAAGLRVITIAKGQLPSYGSETLKTLQVTLARNLCLHENSTLSTPLAWTAIDHIVDACDIAIQALHDTLIERSNRRIDERIDSLGSLIEQFTVLGERLQDLPDEFPGVTLEESLTRLGDQLSEYKKKAAIHLALLTDDRNALRANPRLPVTAPRPEKKFIRTRYNGVVVGEPQLSAVGQDTGLVDVRSPLSNKVVATFHEKTPGVWVQQHRSVPAVSAPADLHTSVDAGQELLDELPAFKRRVTLLAEQPQRTPIGIEYLFHQHAQRLEQATRNIEQALTRKNLAHGDIALASSAKKSLSDAATALYKQATDQVLKMTKQRPPTPSGVQWLKDRNAIVIKKTVTRRRIKSKSPDYLDEYTLTDSVTHKVLWYAHFHYSTDWTPPRAFLSARLKTPQEHSLGAAADTTHGMTSAQRVEFHRSEIGEQQAKALFFT</sequence>
<evidence type="ECO:0000259" key="2">
    <source>
        <dbReference type="Pfam" id="PF20178"/>
    </source>
</evidence>
<accession>A0ABX2QM84</accession>
<proteinExistence type="predicted"/>
<feature type="domain" description="Dermonecrotic toxin N-terminal" evidence="2">
    <location>
        <begin position="343"/>
        <end position="592"/>
    </location>
</feature>
<dbReference type="InterPro" id="IPR046673">
    <property type="entry name" value="ToxA_N"/>
</dbReference>
<dbReference type="EMBL" id="JACARY010000001">
    <property type="protein sequence ID" value="NWD92906.1"/>
    <property type="molecule type" value="Genomic_DNA"/>
</dbReference>
<organism evidence="3 4">
    <name type="scientific">Pseudomonas reactans</name>
    <dbReference type="NCBI Taxonomy" id="117680"/>
    <lineage>
        <taxon>Bacteria</taxon>
        <taxon>Pseudomonadati</taxon>
        <taxon>Pseudomonadota</taxon>
        <taxon>Gammaproteobacteria</taxon>
        <taxon>Pseudomonadales</taxon>
        <taxon>Pseudomonadaceae</taxon>
        <taxon>Pseudomonas</taxon>
    </lineage>
</organism>
<dbReference type="Pfam" id="PF20178">
    <property type="entry name" value="ToxA_N"/>
    <property type="match status" value="1"/>
</dbReference>
<comment type="caution">
    <text evidence="3">The sequence shown here is derived from an EMBL/GenBank/DDBJ whole genome shotgun (WGS) entry which is preliminary data.</text>
</comment>
<feature type="coiled-coil region" evidence="1">
    <location>
        <begin position="905"/>
        <end position="976"/>
    </location>
</feature>
<protein>
    <recommendedName>
        <fullName evidence="2">Dermonecrotic toxin N-terminal domain-containing protein</fullName>
    </recommendedName>
</protein>